<keyword evidence="2" id="KW-1185">Reference proteome</keyword>
<protein>
    <submittedName>
        <fullName evidence="1">Uncharacterized protein</fullName>
    </submittedName>
</protein>
<dbReference type="Proteomes" id="UP001432000">
    <property type="component" value="Chromosome"/>
</dbReference>
<name>A0ABZ2PLA6_9NOCA</name>
<gene>
    <name evidence="1" type="ORF">WDS16_26985</name>
</gene>
<dbReference type="EMBL" id="CP147846">
    <property type="protein sequence ID" value="WXG68782.1"/>
    <property type="molecule type" value="Genomic_DNA"/>
</dbReference>
<dbReference type="RefSeq" id="WP_338889197.1">
    <property type="nucleotide sequence ID" value="NZ_CP147846.1"/>
</dbReference>
<sequence length="66" mass="7046">MVALDCAGMSRVRFSGVTPEDAAALRQAHASYEHSATGHPSEWEVPANLVAAITAVTPKRRARLDT</sequence>
<reference evidence="1 2" key="1">
    <citation type="submission" date="2024-03" db="EMBL/GenBank/DDBJ databases">
        <title>Natural products discovery in diverse microorganisms through a two-stage MS feature dereplication strategy.</title>
        <authorList>
            <person name="Zhang R."/>
        </authorList>
    </citation>
    <scope>NUCLEOTIDE SEQUENCE [LARGE SCALE GENOMIC DNA]</scope>
    <source>
        <strain evidence="1 2">18930</strain>
    </source>
</reference>
<accession>A0ABZ2PLA6</accession>
<proteinExistence type="predicted"/>
<organism evidence="1 2">
    <name type="scientific">Rhodococcus sovatensis</name>
    <dbReference type="NCBI Taxonomy" id="1805840"/>
    <lineage>
        <taxon>Bacteria</taxon>
        <taxon>Bacillati</taxon>
        <taxon>Actinomycetota</taxon>
        <taxon>Actinomycetes</taxon>
        <taxon>Mycobacteriales</taxon>
        <taxon>Nocardiaceae</taxon>
        <taxon>Rhodococcus</taxon>
    </lineage>
</organism>
<evidence type="ECO:0000313" key="2">
    <source>
        <dbReference type="Proteomes" id="UP001432000"/>
    </source>
</evidence>
<evidence type="ECO:0000313" key="1">
    <source>
        <dbReference type="EMBL" id="WXG68782.1"/>
    </source>
</evidence>